<reference evidence="13" key="1">
    <citation type="submission" date="2022-01" db="UniProtKB">
        <authorList>
            <consortium name="EnsemblMetazoa"/>
        </authorList>
    </citation>
    <scope>IDENTIFICATION</scope>
</reference>
<dbReference type="RefSeq" id="XP_014258388.1">
    <property type="nucleotide sequence ID" value="XM_014402902.2"/>
</dbReference>
<dbReference type="Pfam" id="PF04193">
    <property type="entry name" value="PQ-loop"/>
    <property type="match status" value="2"/>
</dbReference>
<evidence type="ECO:0000256" key="6">
    <source>
        <dbReference type="ARBA" id="ARBA00022847"/>
    </source>
</evidence>
<evidence type="ECO:0000256" key="4">
    <source>
        <dbReference type="ARBA" id="ARBA00022692"/>
    </source>
</evidence>
<organism evidence="13 14">
    <name type="scientific">Cimex lectularius</name>
    <name type="common">Bed bug</name>
    <name type="synonym">Acanthia lectularia</name>
    <dbReference type="NCBI Taxonomy" id="79782"/>
    <lineage>
        <taxon>Eukaryota</taxon>
        <taxon>Metazoa</taxon>
        <taxon>Ecdysozoa</taxon>
        <taxon>Arthropoda</taxon>
        <taxon>Hexapoda</taxon>
        <taxon>Insecta</taxon>
        <taxon>Pterygota</taxon>
        <taxon>Neoptera</taxon>
        <taxon>Paraneoptera</taxon>
        <taxon>Hemiptera</taxon>
        <taxon>Heteroptera</taxon>
        <taxon>Panheteroptera</taxon>
        <taxon>Cimicomorpha</taxon>
        <taxon>Cimicidae</taxon>
        <taxon>Cimex</taxon>
    </lineage>
</organism>
<feature type="chain" id="PRO_5036269620" description="Cystinosin" evidence="12">
    <location>
        <begin position="20"/>
        <end position="396"/>
    </location>
</feature>
<evidence type="ECO:0000256" key="1">
    <source>
        <dbReference type="ARBA" id="ARBA00004155"/>
    </source>
</evidence>
<dbReference type="GO" id="GO:0005765">
    <property type="term" value="C:lysosomal membrane"/>
    <property type="evidence" value="ECO:0007669"/>
    <property type="project" value="UniProtKB-SubCell"/>
</dbReference>
<dbReference type="GeneID" id="106671922"/>
<feature type="transmembrane region" description="Helical" evidence="11">
    <location>
        <begin position="336"/>
        <end position="355"/>
    </location>
</feature>
<dbReference type="NCBIfam" id="TIGR00951">
    <property type="entry name" value="2A43"/>
    <property type="match status" value="1"/>
</dbReference>
<keyword evidence="9" id="KW-0458">Lysosome</keyword>
<evidence type="ECO:0000256" key="12">
    <source>
        <dbReference type="SAM" id="SignalP"/>
    </source>
</evidence>
<dbReference type="PANTHER" id="PTHR13131:SF5">
    <property type="entry name" value="CYSTINOSIN"/>
    <property type="match status" value="1"/>
</dbReference>
<dbReference type="FunFam" id="1.20.1280.290:FF:000016">
    <property type="entry name" value="Cystinosin homolog"/>
    <property type="match status" value="1"/>
</dbReference>
<dbReference type="PANTHER" id="PTHR13131">
    <property type="entry name" value="CYSTINOSIN"/>
    <property type="match status" value="1"/>
</dbReference>
<evidence type="ECO:0000256" key="2">
    <source>
        <dbReference type="ARBA" id="ARBA00006855"/>
    </source>
</evidence>
<dbReference type="CTD" id="1497"/>
<keyword evidence="14" id="KW-1185">Reference proteome</keyword>
<keyword evidence="5" id="KW-0677">Repeat</keyword>
<evidence type="ECO:0000256" key="10">
    <source>
        <dbReference type="ARBA" id="ARBA00048473"/>
    </source>
</evidence>
<dbReference type="OrthoDB" id="75720at2759"/>
<dbReference type="Proteomes" id="UP000494040">
    <property type="component" value="Unassembled WGS sequence"/>
</dbReference>
<dbReference type="OMA" id="WIDVIYT"/>
<dbReference type="Gene3D" id="1.20.1280.290">
    <property type="match status" value="2"/>
</dbReference>
<keyword evidence="8 11" id="KW-0472">Membrane</keyword>
<dbReference type="EnsemblMetazoa" id="XM_014402902.2">
    <property type="protein sequence ID" value="XP_014258388.1"/>
    <property type="gene ID" value="LOC106671922"/>
</dbReference>
<feature type="transmembrane region" description="Helical" evidence="11">
    <location>
        <begin position="121"/>
        <end position="141"/>
    </location>
</feature>
<evidence type="ECO:0000313" key="14">
    <source>
        <dbReference type="Proteomes" id="UP000494040"/>
    </source>
</evidence>
<dbReference type="InterPro" id="IPR005282">
    <property type="entry name" value="LC_transporter"/>
</dbReference>
<accession>A0A8I6SD01</accession>
<feature type="transmembrane region" description="Helical" evidence="11">
    <location>
        <begin position="204"/>
        <end position="222"/>
    </location>
</feature>
<keyword evidence="3" id="KW-0813">Transport</keyword>
<dbReference type="KEGG" id="clec:106671922"/>
<evidence type="ECO:0008006" key="15">
    <source>
        <dbReference type="Google" id="ProtNLM"/>
    </source>
</evidence>
<keyword evidence="7 11" id="KW-1133">Transmembrane helix</keyword>
<feature type="signal peptide" evidence="12">
    <location>
        <begin position="1"/>
        <end position="19"/>
    </location>
</feature>
<dbReference type="GO" id="GO:0015293">
    <property type="term" value="F:symporter activity"/>
    <property type="evidence" value="ECO:0007669"/>
    <property type="project" value="UniProtKB-KW"/>
</dbReference>
<feature type="transmembrane region" description="Helical" evidence="11">
    <location>
        <begin position="234"/>
        <end position="254"/>
    </location>
</feature>
<evidence type="ECO:0000256" key="7">
    <source>
        <dbReference type="ARBA" id="ARBA00022989"/>
    </source>
</evidence>
<keyword evidence="4 11" id="KW-0812">Transmembrane</keyword>
<evidence type="ECO:0000256" key="5">
    <source>
        <dbReference type="ARBA" id="ARBA00022737"/>
    </source>
</evidence>
<proteinExistence type="inferred from homology"/>
<name>A0A8I6SD01_CIMLE</name>
<protein>
    <recommendedName>
        <fullName evidence="15">Cystinosin</fullName>
    </recommendedName>
</protein>
<feature type="transmembrane region" description="Helical" evidence="11">
    <location>
        <begin position="260"/>
        <end position="280"/>
    </location>
</feature>
<feature type="transmembrane region" description="Helical" evidence="11">
    <location>
        <begin position="153"/>
        <end position="174"/>
    </location>
</feature>
<evidence type="ECO:0000256" key="9">
    <source>
        <dbReference type="ARBA" id="ARBA00023228"/>
    </source>
</evidence>
<dbReference type="FunFam" id="1.20.1280.290:FF:000022">
    <property type="entry name" value="Cystinosin homolog"/>
    <property type="match status" value="1"/>
</dbReference>
<evidence type="ECO:0000256" key="11">
    <source>
        <dbReference type="SAM" id="Phobius"/>
    </source>
</evidence>
<evidence type="ECO:0000313" key="13">
    <source>
        <dbReference type="EnsemblMetazoa" id="XP_014258387.1"/>
    </source>
</evidence>
<keyword evidence="12" id="KW-0732">Signal</keyword>
<dbReference type="InterPro" id="IPR006603">
    <property type="entry name" value="PQ-loop_rpt"/>
</dbReference>
<keyword evidence="6" id="KW-0769">Symport</keyword>
<comment type="subcellular location">
    <subcellularLocation>
        <location evidence="1">Lysosome membrane</location>
        <topology evidence="1">Multi-pass membrane protein</topology>
    </subcellularLocation>
</comment>
<dbReference type="RefSeq" id="XP_014258387.1">
    <property type="nucleotide sequence ID" value="XM_014402901.2"/>
</dbReference>
<sequence>MWPSLSSVAIFAVIGLSRCYDIKSTVHDEYIKIDENVTLILDVSGDFKPSQGRIHLYTVHKDLVEIVPADLPLNASPPWQFSVKALSPGHDILTLNYTGTDERINVDNAYVRLTLLRSYDLVTASVAIGWIYFVAWSVSFYPQVYENWKRKSVVGLNFDFLALNLIGFLLYSLYNCGLYWIPAIQAEYFNTYPKGLIPVQLNDIFFSLHAALLTVFTIFQCFIYERGEQAVSKVAKGIICLFAVVLGVAIILSWTASISWLQFLNVCGYIKLTITLIKYIPQAYMNFRRKSTVGWSIGNVLLDFTGGVLSMVQMIINADNYDDWNSIFGDVTKFGLGLFSVVFDMFFVLQHYVLYRTETVSTAKKRGMRILPNNLAIHIPREIETEKTGSALPLVP</sequence>
<dbReference type="AlphaFoldDB" id="A0A8I6SD01"/>
<comment type="similarity">
    <text evidence="2">Belongs to the cystinosin family.</text>
</comment>
<comment type="catalytic activity">
    <reaction evidence="10">
        <text>L-cystine(out) + H(+)(out) = L-cystine(in) + H(+)(in)</text>
        <dbReference type="Rhea" id="RHEA:66172"/>
        <dbReference type="ChEBI" id="CHEBI:15378"/>
        <dbReference type="ChEBI" id="CHEBI:35491"/>
    </reaction>
    <physiologicalReaction direction="left-to-right" evidence="10">
        <dbReference type="Rhea" id="RHEA:66173"/>
    </physiologicalReaction>
</comment>
<evidence type="ECO:0000256" key="8">
    <source>
        <dbReference type="ARBA" id="ARBA00023136"/>
    </source>
</evidence>
<dbReference type="SMART" id="SM00679">
    <property type="entry name" value="CTNS"/>
    <property type="match status" value="2"/>
</dbReference>
<dbReference type="GO" id="GO:0015184">
    <property type="term" value="F:L-cystine transmembrane transporter activity"/>
    <property type="evidence" value="ECO:0007669"/>
    <property type="project" value="TreeGrafter"/>
</dbReference>
<dbReference type="EnsemblMetazoa" id="XM_014402901.2">
    <property type="protein sequence ID" value="XP_014258387.1"/>
    <property type="gene ID" value="LOC106671922"/>
</dbReference>
<feature type="transmembrane region" description="Helical" evidence="11">
    <location>
        <begin position="292"/>
        <end position="316"/>
    </location>
</feature>
<evidence type="ECO:0000256" key="3">
    <source>
        <dbReference type="ARBA" id="ARBA00022448"/>
    </source>
</evidence>